<keyword evidence="3" id="KW-0472">Membrane</keyword>
<comment type="caution">
    <text evidence="6">The sequence shown here is derived from an EMBL/GenBank/DDBJ whole genome shotgun (WGS) entry which is preliminary data.</text>
</comment>
<feature type="signal peptide" evidence="4">
    <location>
        <begin position="1"/>
        <end position="21"/>
    </location>
</feature>
<keyword evidence="1 4" id="KW-0732">Signal</keyword>
<dbReference type="Pfam" id="PF07645">
    <property type="entry name" value="EGF_CA"/>
    <property type="match status" value="1"/>
</dbReference>
<name>A0AAV6QVZ5_SOLSE</name>
<evidence type="ECO:0000256" key="3">
    <source>
        <dbReference type="SAM" id="Phobius"/>
    </source>
</evidence>
<dbReference type="InterPro" id="IPR003961">
    <property type="entry name" value="FN3_dom"/>
</dbReference>
<dbReference type="SMART" id="SM00241">
    <property type="entry name" value="ZP"/>
    <property type="match status" value="1"/>
</dbReference>
<dbReference type="SMART" id="SM00060">
    <property type="entry name" value="FN3"/>
    <property type="match status" value="2"/>
</dbReference>
<dbReference type="CDD" id="cd00054">
    <property type="entry name" value="EGF_CA"/>
    <property type="match status" value="1"/>
</dbReference>
<feature type="domain" description="ZP" evidence="5">
    <location>
        <begin position="691"/>
        <end position="945"/>
    </location>
</feature>
<dbReference type="PROSITE" id="PS51034">
    <property type="entry name" value="ZP_2"/>
    <property type="match status" value="1"/>
</dbReference>
<evidence type="ECO:0000313" key="6">
    <source>
        <dbReference type="EMBL" id="KAG7496483.1"/>
    </source>
</evidence>
<dbReference type="Pfam" id="PF00100">
    <property type="entry name" value="Zona_pellucida"/>
    <property type="match status" value="1"/>
</dbReference>
<dbReference type="AlphaFoldDB" id="A0AAV6QVZ5"/>
<dbReference type="PANTHER" id="PTHR14002">
    <property type="entry name" value="ENDOGLIN/TGF-BETA RECEPTOR TYPE III"/>
    <property type="match status" value="1"/>
</dbReference>
<dbReference type="InterPro" id="IPR000152">
    <property type="entry name" value="EGF-type_Asp/Asn_hydroxyl_site"/>
</dbReference>
<accession>A0AAV6QVZ5</accession>
<evidence type="ECO:0000256" key="4">
    <source>
        <dbReference type="SAM" id="SignalP"/>
    </source>
</evidence>
<evidence type="ECO:0000256" key="2">
    <source>
        <dbReference type="ARBA" id="ARBA00023157"/>
    </source>
</evidence>
<proteinExistence type="predicted"/>
<feature type="transmembrane region" description="Helical" evidence="3">
    <location>
        <begin position="981"/>
        <end position="1001"/>
    </location>
</feature>
<feature type="chain" id="PRO_5043338844" evidence="4">
    <location>
        <begin position="22"/>
        <end position="1017"/>
    </location>
</feature>
<dbReference type="PROSITE" id="PS00010">
    <property type="entry name" value="ASX_HYDROXYL"/>
    <property type="match status" value="1"/>
</dbReference>
<dbReference type="InterPro" id="IPR001507">
    <property type="entry name" value="ZP_dom"/>
</dbReference>
<organism evidence="6 7">
    <name type="scientific">Solea senegalensis</name>
    <name type="common">Senegalese sole</name>
    <dbReference type="NCBI Taxonomy" id="28829"/>
    <lineage>
        <taxon>Eukaryota</taxon>
        <taxon>Metazoa</taxon>
        <taxon>Chordata</taxon>
        <taxon>Craniata</taxon>
        <taxon>Vertebrata</taxon>
        <taxon>Euteleostomi</taxon>
        <taxon>Actinopterygii</taxon>
        <taxon>Neopterygii</taxon>
        <taxon>Teleostei</taxon>
        <taxon>Neoteleostei</taxon>
        <taxon>Acanthomorphata</taxon>
        <taxon>Carangaria</taxon>
        <taxon>Pleuronectiformes</taxon>
        <taxon>Pleuronectoidei</taxon>
        <taxon>Soleidae</taxon>
        <taxon>Solea</taxon>
    </lineage>
</organism>
<keyword evidence="3" id="KW-1133">Transmembrane helix</keyword>
<evidence type="ECO:0000259" key="5">
    <source>
        <dbReference type="PROSITE" id="PS51034"/>
    </source>
</evidence>
<dbReference type="Proteomes" id="UP000693946">
    <property type="component" value="Linkage Group LG3"/>
</dbReference>
<evidence type="ECO:0000256" key="1">
    <source>
        <dbReference type="ARBA" id="ARBA00022729"/>
    </source>
</evidence>
<dbReference type="InterPro" id="IPR055355">
    <property type="entry name" value="ZP-C"/>
</dbReference>
<keyword evidence="3" id="KW-0812">Transmembrane</keyword>
<dbReference type="EMBL" id="JAGKHQ010000015">
    <property type="protein sequence ID" value="KAG7496483.1"/>
    <property type="molecule type" value="Genomic_DNA"/>
</dbReference>
<dbReference type="InterPro" id="IPR049883">
    <property type="entry name" value="NOTCH1_EGF-like"/>
</dbReference>
<evidence type="ECO:0000313" key="7">
    <source>
        <dbReference type="Proteomes" id="UP000693946"/>
    </source>
</evidence>
<keyword evidence="7" id="KW-1185">Reference proteome</keyword>
<sequence length="1017" mass="114700">MNSLKFNFIFFVMLLRDVAFGRLGDISFSVCWMSNNEALERQNGDIRLNDTSLLSITKEGKVTSLTVHPDVENKLTLEFGDLTHIWTFTIMLSKRFNKIQGVPRPRSDPTNATKVFLNSLSPSEVFACENNTAFFHQDEDFFLATGHTMRFPVKLESRSTSMLLFSWVGNSQAVNNSHTVTMYRTDSNSHIAFGVDSTTSNQYDFISLDSCSLYLACVEIADTHSFTCLSAVTEPDIPKDFEVTSWNSSSISLSWDCPDNLRYSLFLLTIYYLNGTDHITEEILLRFKEDTLVYTLFDLEPCARVRFGLQTICQSGMELSYSKMVQNNGNSVHSSIWGLCQTPFSPDNYALRWEVSNTSSISKFRVYHEGVLQSTTLLTNYTVGGLSECQQYQAKVEALCGDDVLMNAKTITALTGPVGMSELSFHSNDSTTLWTPTTTQLAMAYVYEVSLKNGTIIHNRSLTDAQLGLSGLDEGKSYTMDIWEQCDGEWPFEDAQLCVEADNSSSTFFGTAGPVQELVMDFVVSDMRLTMVVSWSLPEDLQDGMSEIQRKIEKIFKDKMQELLKDYDHPARIELATIRPAEEPDKTEIVFWSFDAMNTEENVSLPVEDQLDYIHSQNATHISVRDGIIYWDGPHLCLSLKHTSCPRNSLCVNTLGSFTCVCRHGYYDVSSVTEPQVASQPICNEKGLFSQCLDKLMTGGIAKPYLMSHIGGKVDVKLNDGRCNVEQSAMLFYFRTTRKSSECGTERRVNKTHFEYQNTLSVTLTKEETISRRDLKVVWKCVYPRHYVRNTHVSMDMEWLSALSLVQFNSSLQLALSMTLFTDESFNSSYTDVISLDRDDILYFEVALQTNNSFASYVLLQVDSCWATESSDPQDTVQGVFLHEGCPIDHTFYWLSVNGMEQKSRFSIEMFTMPKGLPLYIHCMANICGHDKDCTKNCSSQQRTKRSESQPDRSGKRAAVVSAGPVVVNTRVPTSYWAEHMTMILIVAGSMGVLGITILSVSATKAIMSYYEQLQLQ</sequence>
<reference evidence="6 7" key="1">
    <citation type="journal article" date="2021" name="Sci. Rep.">
        <title>Chromosome anchoring in Senegalese sole (Solea senegalensis) reveals sex-associated markers and genome rearrangements in flatfish.</title>
        <authorList>
            <person name="Guerrero-Cozar I."/>
            <person name="Gomez-Garrido J."/>
            <person name="Berbel C."/>
            <person name="Martinez-Blanch J.F."/>
            <person name="Alioto T."/>
            <person name="Claros M.G."/>
            <person name="Gagnaire P.A."/>
            <person name="Manchado M."/>
        </authorList>
    </citation>
    <scope>NUCLEOTIDE SEQUENCE [LARGE SCALE GENOMIC DNA]</scope>
    <source>
        <strain evidence="6">Sse05_10M</strain>
    </source>
</reference>
<dbReference type="PANTHER" id="PTHR14002:SF60">
    <property type="entry name" value="ZP DOMAIN-CONTAINING PROTEIN"/>
    <property type="match status" value="1"/>
</dbReference>
<keyword evidence="2" id="KW-1015">Disulfide bond</keyword>
<gene>
    <name evidence="6" type="ORF">JOB18_019980</name>
</gene>
<protein>
    <submittedName>
        <fullName evidence="6">Uromodulin-like 1</fullName>
    </submittedName>
</protein>